<dbReference type="EMBL" id="JAUTBK010000002">
    <property type="protein sequence ID" value="MDQ1208023.1"/>
    <property type="molecule type" value="Genomic_DNA"/>
</dbReference>
<name>A0ABU0UTY8_ACIBI</name>
<dbReference type="Proteomes" id="UP001233360">
    <property type="component" value="Unassembled WGS sequence"/>
</dbReference>
<keyword evidence="2" id="KW-1185">Reference proteome</keyword>
<evidence type="ECO:0000313" key="1">
    <source>
        <dbReference type="EMBL" id="MDQ1208023.1"/>
    </source>
</evidence>
<evidence type="ECO:0000313" key="2">
    <source>
        <dbReference type="Proteomes" id="UP001233360"/>
    </source>
</evidence>
<comment type="caution">
    <text evidence="1">The sequence shown here is derived from an EMBL/GenBank/DDBJ whole genome shotgun (WGS) entry which is preliminary data.</text>
</comment>
<dbReference type="RefSeq" id="WP_004925998.1">
    <property type="nucleotide sequence ID" value="NZ_BCMA01000003.1"/>
</dbReference>
<accession>A0ABU0UTY8</accession>
<gene>
    <name evidence="1" type="ORF">QE380_000946</name>
</gene>
<protein>
    <submittedName>
        <fullName evidence="1">Uncharacterized protein</fullName>
    </submittedName>
</protein>
<reference evidence="1 2" key="1">
    <citation type="submission" date="2023-07" db="EMBL/GenBank/DDBJ databases">
        <title>Functional and genomic diversity of the sorghum phyllosphere microbiome.</title>
        <authorList>
            <person name="Shade A."/>
        </authorList>
    </citation>
    <scope>NUCLEOTIDE SEQUENCE [LARGE SCALE GENOMIC DNA]</scope>
    <source>
        <strain evidence="1 2">SORGH_AS_0887</strain>
    </source>
</reference>
<organism evidence="1 2">
    <name type="scientific">Acinetobacter baylyi</name>
    <dbReference type="NCBI Taxonomy" id="202950"/>
    <lineage>
        <taxon>Bacteria</taxon>
        <taxon>Pseudomonadati</taxon>
        <taxon>Pseudomonadota</taxon>
        <taxon>Gammaproteobacteria</taxon>
        <taxon>Moraxellales</taxon>
        <taxon>Moraxellaceae</taxon>
        <taxon>Acinetobacter</taxon>
    </lineage>
</organism>
<dbReference type="GeneID" id="45233668"/>
<proteinExistence type="predicted"/>
<sequence length="67" mass="7682">MKKIVVISFVGVVLVLGYSIYAESRAKKREEILNIIHDAEKGINTIETNPNHLSHKLIYQSLKKENF</sequence>